<reference evidence="1 2" key="2">
    <citation type="submission" date="2013-03" db="EMBL/GenBank/DDBJ databases">
        <title>Diversity in Clostridium botulinum.</title>
        <authorList>
            <person name="Timme R.E."/>
            <person name="Allard M."/>
            <person name="Luo Y."/>
            <person name="Strain E."/>
            <person name="Gonzalez-Escalona N."/>
            <person name="Brown E."/>
        </authorList>
    </citation>
    <scope>NUCLEOTIDE SEQUENCE [LARGE SCALE GENOMIC DNA]</scope>
    <source>
        <strain evidence="1 2">CFSAN001627</strain>
    </source>
</reference>
<accession>M1ZZN0</accession>
<reference evidence="1 2" key="1">
    <citation type="submission" date="2012-10" db="EMBL/GenBank/DDBJ databases">
        <authorList>
            <person name="Strain E.A."/>
            <person name="Brown E."/>
            <person name="Allard M.W."/>
            <person name="Gonzalez-Escalona N."/>
            <person name="Timme R."/>
        </authorList>
    </citation>
    <scope>NUCLEOTIDE SEQUENCE [LARGE SCALE GENOMIC DNA]</scope>
    <source>
        <strain evidence="1 2">CFSAN001627</strain>
    </source>
</reference>
<dbReference type="EMBL" id="AMXI01000060">
    <property type="protein sequence ID" value="EKN43354.1"/>
    <property type="molecule type" value="Genomic_DNA"/>
</dbReference>
<dbReference type="Proteomes" id="UP000011944">
    <property type="component" value="Unassembled WGS sequence"/>
</dbReference>
<gene>
    <name evidence="1" type="ORF">CFSAN001627_01036</name>
</gene>
<proteinExistence type="predicted"/>
<dbReference type="AlphaFoldDB" id="M1ZZN0"/>
<organism evidence="1 2">
    <name type="scientific">Clostridium botulinum CFSAN001627</name>
    <dbReference type="NCBI Taxonomy" id="1232189"/>
    <lineage>
        <taxon>Bacteria</taxon>
        <taxon>Bacillati</taxon>
        <taxon>Bacillota</taxon>
        <taxon>Clostridia</taxon>
        <taxon>Eubacteriales</taxon>
        <taxon>Clostridiaceae</taxon>
        <taxon>Clostridium</taxon>
    </lineage>
</organism>
<dbReference type="PATRIC" id="fig|1232189.3.peg.169"/>
<protein>
    <submittedName>
        <fullName evidence="1">Uncharacterized protein</fullName>
    </submittedName>
</protein>
<name>M1ZZN0_CLOBO</name>
<comment type="caution">
    <text evidence="1">The sequence shown here is derived from an EMBL/GenBank/DDBJ whole genome shotgun (WGS) entry which is preliminary data.</text>
</comment>
<evidence type="ECO:0000313" key="1">
    <source>
        <dbReference type="EMBL" id="EKN43354.1"/>
    </source>
</evidence>
<sequence length="121" mass="14736">MSMDIPEYLIETIFENIDQRLKQNFYNFYENLFNMNNKEENLKLLIKDIIQREFIVAELTKISDMDLHKTKHTFIAPNKINKLKRYNLQQIKQTKKIWYNSLFKKKKTNPLTLKLKLLIII</sequence>
<evidence type="ECO:0000313" key="2">
    <source>
        <dbReference type="Proteomes" id="UP000011944"/>
    </source>
</evidence>